<reference evidence="1" key="2">
    <citation type="journal article" date="2020" name="Nat. Commun.">
        <title>Large-scale genome sequencing of mycorrhizal fungi provides insights into the early evolution of symbiotic traits.</title>
        <authorList>
            <person name="Miyauchi S."/>
            <person name="Kiss E."/>
            <person name="Kuo A."/>
            <person name="Drula E."/>
            <person name="Kohler A."/>
            <person name="Sanchez-Garcia M."/>
            <person name="Morin E."/>
            <person name="Andreopoulos B."/>
            <person name="Barry K.W."/>
            <person name="Bonito G."/>
            <person name="Buee M."/>
            <person name="Carver A."/>
            <person name="Chen C."/>
            <person name="Cichocki N."/>
            <person name="Clum A."/>
            <person name="Culley D."/>
            <person name="Crous P.W."/>
            <person name="Fauchery L."/>
            <person name="Girlanda M."/>
            <person name="Hayes R.D."/>
            <person name="Keri Z."/>
            <person name="LaButti K."/>
            <person name="Lipzen A."/>
            <person name="Lombard V."/>
            <person name="Magnuson J."/>
            <person name="Maillard F."/>
            <person name="Murat C."/>
            <person name="Nolan M."/>
            <person name="Ohm R.A."/>
            <person name="Pangilinan J."/>
            <person name="Pereira M.F."/>
            <person name="Perotto S."/>
            <person name="Peter M."/>
            <person name="Pfister S."/>
            <person name="Riley R."/>
            <person name="Sitrit Y."/>
            <person name="Stielow J.B."/>
            <person name="Szollosi G."/>
            <person name="Zifcakova L."/>
            <person name="Stursova M."/>
            <person name="Spatafora J.W."/>
            <person name="Tedersoo L."/>
            <person name="Vaario L.M."/>
            <person name="Yamada A."/>
            <person name="Yan M."/>
            <person name="Wang P."/>
            <person name="Xu J."/>
            <person name="Bruns T."/>
            <person name="Baldrian P."/>
            <person name="Vilgalys R."/>
            <person name="Dunand C."/>
            <person name="Henrissat B."/>
            <person name="Grigoriev I.V."/>
            <person name="Hibbett D."/>
            <person name="Nagy L.G."/>
            <person name="Martin F.M."/>
        </authorList>
    </citation>
    <scope>NUCLEOTIDE SEQUENCE</scope>
    <source>
        <strain evidence="1">P2</strain>
    </source>
</reference>
<comment type="caution">
    <text evidence="1">The sequence shown here is derived from an EMBL/GenBank/DDBJ whole genome shotgun (WGS) entry which is preliminary data.</text>
</comment>
<dbReference type="Proteomes" id="UP000886501">
    <property type="component" value="Unassembled WGS sequence"/>
</dbReference>
<evidence type="ECO:0000313" key="2">
    <source>
        <dbReference type="Proteomes" id="UP000886501"/>
    </source>
</evidence>
<reference evidence="1" key="1">
    <citation type="submission" date="2019-10" db="EMBL/GenBank/DDBJ databases">
        <authorList>
            <consortium name="DOE Joint Genome Institute"/>
            <person name="Kuo A."/>
            <person name="Miyauchi S."/>
            <person name="Kiss E."/>
            <person name="Drula E."/>
            <person name="Kohler A."/>
            <person name="Sanchez-Garcia M."/>
            <person name="Andreopoulos B."/>
            <person name="Barry K.W."/>
            <person name="Bonito G."/>
            <person name="Buee M."/>
            <person name="Carver A."/>
            <person name="Chen C."/>
            <person name="Cichocki N."/>
            <person name="Clum A."/>
            <person name="Culley D."/>
            <person name="Crous P.W."/>
            <person name="Fauchery L."/>
            <person name="Girlanda M."/>
            <person name="Hayes R."/>
            <person name="Keri Z."/>
            <person name="Labutti K."/>
            <person name="Lipzen A."/>
            <person name="Lombard V."/>
            <person name="Magnuson J."/>
            <person name="Maillard F."/>
            <person name="Morin E."/>
            <person name="Murat C."/>
            <person name="Nolan M."/>
            <person name="Ohm R."/>
            <person name="Pangilinan J."/>
            <person name="Pereira M."/>
            <person name="Perotto S."/>
            <person name="Peter M."/>
            <person name="Riley R."/>
            <person name="Sitrit Y."/>
            <person name="Stielow B."/>
            <person name="Szollosi G."/>
            <person name="Zifcakova L."/>
            <person name="Stursova M."/>
            <person name="Spatafora J.W."/>
            <person name="Tedersoo L."/>
            <person name="Vaario L.-M."/>
            <person name="Yamada A."/>
            <person name="Yan M."/>
            <person name="Wang P."/>
            <person name="Xu J."/>
            <person name="Bruns T."/>
            <person name="Baldrian P."/>
            <person name="Vilgalys R."/>
            <person name="Henrissat B."/>
            <person name="Grigoriev I.V."/>
            <person name="Hibbett D."/>
            <person name="Nagy L.G."/>
            <person name="Martin F.M."/>
        </authorList>
    </citation>
    <scope>NUCLEOTIDE SEQUENCE</scope>
    <source>
        <strain evidence="1">P2</strain>
    </source>
</reference>
<proteinExistence type="predicted"/>
<gene>
    <name evidence="1" type="ORF">BDM02DRAFT_3230271</name>
</gene>
<sequence>MNIVIDEFSVTREVAELVVPEELFSVRFESHAHVQGVAYVTSESVPLWFTFGKAIDDFVPTVYTLWKHPNLLPILSIPGEMVPRMLHAPFLLGSDSSHFQPSASLSIGRLVCITQDYAPTASGKLRVGSALAVGRMALPSHLVEGGTKGKALTLLHAWKDELWVMGGEERPPRPQLLEDNLDGEDDTVEEWSSEEVEAAAETQLEIIGDGDTPKGLSREEVSEALRSALLESISVTLSKVPPGSFPITPSIFYETYILPYRSFQLTKAVNTPVDVKHSEFKSLTAFLKVSAKEGLIKIKETKGGMVVTGVDGSHAGVRAHVRHVTVKDVEAHKENQEEVQAQEIEKVEVQHRERQVTLLRKPGPVSAAFFQNTGKDPEEFLTKEGIKIVINQYLTSKHLFKPHDPGFVDITQDGLLLDTLLNGKEEDRPGLLEKKFMSTDEVVNRITNSTKAWYKISTGSRQPIIGEGTPHPISVNVVRRRNHTVTYISGFEIFRLDADNLAEGLKTACASSTAVQANPHDSKLKQIMVQGEHIKVVAECLIARGIQRRWIEVINRTGVKKVQKRKRTLT</sequence>
<organism evidence="1 2">
    <name type="scientific">Thelephora ganbajun</name>
    <name type="common">Ganba fungus</name>
    <dbReference type="NCBI Taxonomy" id="370292"/>
    <lineage>
        <taxon>Eukaryota</taxon>
        <taxon>Fungi</taxon>
        <taxon>Dikarya</taxon>
        <taxon>Basidiomycota</taxon>
        <taxon>Agaricomycotina</taxon>
        <taxon>Agaricomycetes</taxon>
        <taxon>Thelephorales</taxon>
        <taxon>Thelephoraceae</taxon>
        <taxon>Thelephora</taxon>
    </lineage>
</organism>
<evidence type="ECO:0000313" key="1">
    <source>
        <dbReference type="EMBL" id="KAF9649472.1"/>
    </source>
</evidence>
<accession>A0ACB6ZIP3</accession>
<name>A0ACB6ZIP3_THEGA</name>
<protein>
    <submittedName>
        <fullName evidence="1">Uncharacterized protein</fullName>
    </submittedName>
</protein>
<dbReference type="EMBL" id="MU117997">
    <property type="protein sequence ID" value="KAF9649472.1"/>
    <property type="molecule type" value="Genomic_DNA"/>
</dbReference>
<keyword evidence="2" id="KW-1185">Reference proteome</keyword>